<gene>
    <name evidence="2" type="ORF">TSACC_13</name>
</gene>
<dbReference type="STRING" id="690879.TSACC_13"/>
<feature type="chain" id="PRO_5007524447" evidence="1">
    <location>
        <begin position="24"/>
        <end position="451"/>
    </location>
</feature>
<dbReference type="EMBL" id="BDCO01000001">
    <property type="protein sequence ID" value="GAT31455.1"/>
    <property type="molecule type" value="Genomic_DNA"/>
</dbReference>
<evidence type="ECO:0000313" key="3">
    <source>
        <dbReference type="Proteomes" id="UP000076023"/>
    </source>
</evidence>
<proteinExistence type="predicted"/>
<feature type="signal peptide" evidence="1">
    <location>
        <begin position="1"/>
        <end position="23"/>
    </location>
</feature>
<protein>
    <submittedName>
        <fullName evidence="2">Uncharacterized protein</fullName>
    </submittedName>
</protein>
<reference evidence="3" key="1">
    <citation type="journal article" date="2017" name="Genome Announc.">
        <title>Draft Genome Sequence of Terrimicrobium sacchariphilum NM-5T, a Facultative Anaerobic Soil Bacterium of the Class Spartobacteria.</title>
        <authorList>
            <person name="Qiu Y.L."/>
            <person name="Tourlousse D.M."/>
            <person name="Matsuura N."/>
            <person name="Ohashi A."/>
            <person name="Sekiguchi Y."/>
        </authorList>
    </citation>
    <scope>NUCLEOTIDE SEQUENCE [LARGE SCALE GENOMIC DNA]</scope>
    <source>
        <strain evidence="3">NM-5</strain>
    </source>
</reference>
<dbReference type="RefSeq" id="WP_153811173.1">
    <property type="nucleotide sequence ID" value="NZ_BDCO01000001.1"/>
</dbReference>
<name>A0A146G0N7_TERSA</name>
<organism evidence="2 3">
    <name type="scientific">Terrimicrobium sacchariphilum</name>
    <dbReference type="NCBI Taxonomy" id="690879"/>
    <lineage>
        <taxon>Bacteria</taxon>
        <taxon>Pseudomonadati</taxon>
        <taxon>Verrucomicrobiota</taxon>
        <taxon>Terrimicrobiia</taxon>
        <taxon>Terrimicrobiales</taxon>
        <taxon>Terrimicrobiaceae</taxon>
        <taxon>Terrimicrobium</taxon>
    </lineage>
</organism>
<keyword evidence="1" id="KW-0732">Signal</keyword>
<comment type="caution">
    <text evidence="2">The sequence shown here is derived from an EMBL/GenBank/DDBJ whole genome shotgun (WGS) entry which is preliminary data.</text>
</comment>
<dbReference type="InParanoid" id="A0A146G0N7"/>
<accession>A0A146G0N7</accession>
<evidence type="ECO:0000313" key="2">
    <source>
        <dbReference type="EMBL" id="GAT31455.1"/>
    </source>
</evidence>
<dbReference type="AlphaFoldDB" id="A0A146G0N7"/>
<sequence>MKSSLKKFAVGVLSLTVATLTQATEIIHIVGSNGDRQATQSAIGHLLGAEGTWTFQGVNGYATGTGGSATVSATATGSNYGVWNGTYNSTPVIIKVSFIGAAGAVAAVAGSLDAPFVQPEAPANTGNLPDPTTGAHDTAVPDFGFSTNFQATTPFNGDYLGHTYVSLDETPVGISALQYVASPGFPAGANLTTQVAQQLYLAGAVPLSLITGNSADENKIVYALGRNSDAGQRLASYAEFGLGANATVQVWFPTTNPAPNPITANTPTATPTGQVAAAGSVPKYGGTVENIALWPIQTVSGVNSGSLGNGGFTTGADLAPYLTTVLAPAAYKKRSSSAVGGYFIGYVTPGDYLSRIVKDGIPEANRGVPLKWNGVDYSESNLKNGTYTAWLYNRIIKRTGELEDGSLKAQFFASLRDQILQTDATQGGGLKIDENVRVERYTDGGNVFPLY</sequence>
<keyword evidence="3" id="KW-1185">Reference proteome</keyword>
<dbReference type="Proteomes" id="UP000076023">
    <property type="component" value="Unassembled WGS sequence"/>
</dbReference>
<evidence type="ECO:0000256" key="1">
    <source>
        <dbReference type="SAM" id="SignalP"/>
    </source>
</evidence>
<dbReference type="OrthoDB" id="192471at2"/>